<dbReference type="Pfam" id="PF01370">
    <property type="entry name" value="Epimerase"/>
    <property type="match status" value="1"/>
</dbReference>
<organism evidence="3">
    <name type="scientific">uncultured Rubrobacteraceae bacterium</name>
    <dbReference type="NCBI Taxonomy" id="349277"/>
    <lineage>
        <taxon>Bacteria</taxon>
        <taxon>Bacillati</taxon>
        <taxon>Actinomycetota</taxon>
        <taxon>Rubrobacteria</taxon>
        <taxon>Rubrobacterales</taxon>
        <taxon>Rubrobacteraceae</taxon>
        <taxon>environmental samples</taxon>
    </lineage>
</organism>
<dbReference type="InterPro" id="IPR001509">
    <property type="entry name" value="Epimerase_deHydtase"/>
</dbReference>
<proteinExistence type="predicted"/>
<dbReference type="GO" id="GO:0005737">
    <property type="term" value="C:cytoplasm"/>
    <property type="evidence" value="ECO:0007669"/>
    <property type="project" value="TreeGrafter"/>
</dbReference>
<dbReference type="CDD" id="cd05266">
    <property type="entry name" value="SDR_a4"/>
    <property type="match status" value="1"/>
</dbReference>
<dbReference type="InterPro" id="IPR051783">
    <property type="entry name" value="NAD(P)-dependent_oxidoreduct"/>
</dbReference>
<evidence type="ECO:0000313" key="3">
    <source>
        <dbReference type="EMBL" id="CAA9445859.1"/>
    </source>
</evidence>
<dbReference type="EMBL" id="CADCVG010000018">
    <property type="protein sequence ID" value="CAA9445859.1"/>
    <property type="molecule type" value="Genomic_DNA"/>
</dbReference>
<dbReference type="Gene3D" id="3.40.50.720">
    <property type="entry name" value="NAD(P)-binding Rossmann-like Domain"/>
    <property type="match status" value="1"/>
</dbReference>
<feature type="domain" description="NAD-dependent epimerase/dehydratase" evidence="2">
    <location>
        <begin position="3"/>
        <end position="163"/>
    </location>
</feature>
<evidence type="ECO:0000259" key="2">
    <source>
        <dbReference type="Pfam" id="PF01370"/>
    </source>
</evidence>
<dbReference type="InterPro" id="IPR036291">
    <property type="entry name" value="NAD(P)-bd_dom_sf"/>
</dbReference>
<accession>A0A6J4QTF7</accession>
<reference evidence="3" key="1">
    <citation type="submission" date="2020-02" db="EMBL/GenBank/DDBJ databases">
        <authorList>
            <person name="Meier V. D."/>
        </authorList>
    </citation>
    <scope>NUCLEOTIDE SEQUENCE</scope>
    <source>
        <strain evidence="3">AVDCRST_MAG14</strain>
    </source>
</reference>
<feature type="region of interest" description="Disordered" evidence="1">
    <location>
        <begin position="235"/>
        <end position="259"/>
    </location>
</feature>
<name>A0A6J4QTF7_9ACTN</name>
<dbReference type="GO" id="GO:0004029">
    <property type="term" value="F:aldehyde dehydrogenase (NAD+) activity"/>
    <property type="evidence" value="ECO:0007669"/>
    <property type="project" value="TreeGrafter"/>
</dbReference>
<dbReference type="SUPFAM" id="SSF51735">
    <property type="entry name" value="NAD(P)-binding Rossmann-fold domains"/>
    <property type="match status" value="1"/>
</dbReference>
<protein>
    <submittedName>
        <fullName evidence="3">Nucleoside-diphosphate-sugar epimerases</fullName>
    </submittedName>
</protein>
<sequence>MRVLISGCGYVGSALGLLLASEGHTVFGLRRDTSALPPGIHPINADLSAPLPPGVLPEDLDAVVHTVSPGGSTDESYKTAYVDGPRNLLSALAPRNALRRFVLVSSTGVYGQRNGEWVDEDSPTGSVSASGLRLLEGERLVLGGAVPAVVLRLGGIYGPGRSGMIKRAFHEPPRDEDPPRYTNRIHRDDCAGALRHLLLLQDPDPIYLGVDHEPATRRTIAGWLASQPGGPLLEAVSPSPPAVRVDANETPRGASRARTNKRCSNARLVASGYRFRYPTFREGFTALLHQTKDGDSTSK</sequence>
<evidence type="ECO:0000256" key="1">
    <source>
        <dbReference type="SAM" id="MobiDB-lite"/>
    </source>
</evidence>
<gene>
    <name evidence="3" type="ORF">AVDCRST_MAG14-408</name>
</gene>
<dbReference type="AlphaFoldDB" id="A0A6J4QTF7"/>
<dbReference type="PANTHER" id="PTHR48079:SF6">
    <property type="entry name" value="NAD(P)-BINDING DOMAIN-CONTAINING PROTEIN-RELATED"/>
    <property type="match status" value="1"/>
</dbReference>
<dbReference type="PANTHER" id="PTHR48079">
    <property type="entry name" value="PROTEIN YEEZ"/>
    <property type="match status" value="1"/>
</dbReference>